<dbReference type="InterPro" id="IPR036961">
    <property type="entry name" value="Kinesin_motor_dom_sf"/>
</dbReference>
<dbReference type="EMBL" id="VLTM01000073">
    <property type="protein sequence ID" value="KAA0157959.1"/>
    <property type="molecule type" value="Genomic_DNA"/>
</dbReference>
<evidence type="ECO:0000256" key="5">
    <source>
        <dbReference type="SAM" id="MobiDB-lite"/>
    </source>
</evidence>
<dbReference type="GO" id="GO:0005874">
    <property type="term" value="C:microtubule"/>
    <property type="evidence" value="ECO:0007669"/>
    <property type="project" value="UniProtKB-KW"/>
</dbReference>
<dbReference type="Proteomes" id="UP000325113">
    <property type="component" value="Unassembled WGS sequence"/>
</dbReference>
<evidence type="ECO:0000256" key="4">
    <source>
        <dbReference type="RuleBase" id="RU000394"/>
    </source>
</evidence>
<dbReference type="PROSITE" id="PS50067">
    <property type="entry name" value="KINESIN_MOTOR_2"/>
    <property type="match status" value="1"/>
</dbReference>
<dbReference type="SMART" id="SM00129">
    <property type="entry name" value="KISc"/>
    <property type="match status" value="1"/>
</dbReference>
<dbReference type="InterPro" id="IPR027417">
    <property type="entry name" value="P-loop_NTPase"/>
</dbReference>
<sequence length="383" mass="40978">MVRFRCQVYARLRPVRNPDIESPVRVVVSTEDDDESGVRRRVPRGLEVSLPGRRALDHDSGAPDNHQRAHRFAYDRVFGPNKSQAHVYKHCAAPVVDSFVAGYNATLFAYGQTGSGKTFTVTGGTRFADRGIIPRALSDVFAHIERHSAESAFSVFVSYLEVYNESVYDLLCPDHAHLPIEKWPKVEMREDRSGRLNLRGLRVYEARAEDDALHLLFLGNAHRMTAETPMNRASSRSHCVFTLTLEQRRLDSDVVRSSKLHLVDLAGSERVHKTVPTTSSAAGKAGAGGGGSAGGPSEPRRPASPASHLSLAPSGGSGGGGGGGGSASSAAGGGSASVVASAGSSAAYEAVTRREGRYINLSLHYLEKVILAFAVACSRQTPS</sequence>
<dbReference type="PANTHER" id="PTHR47968:SF67">
    <property type="entry name" value="KINESIN MOTOR DOMAIN-CONTAINING PROTEIN"/>
    <property type="match status" value="1"/>
</dbReference>
<dbReference type="GO" id="GO:0005524">
    <property type="term" value="F:ATP binding"/>
    <property type="evidence" value="ECO:0007669"/>
    <property type="project" value="UniProtKB-UniRule"/>
</dbReference>
<dbReference type="GO" id="GO:0007018">
    <property type="term" value="P:microtubule-based movement"/>
    <property type="evidence" value="ECO:0007669"/>
    <property type="project" value="InterPro"/>
</dbReference>
<organism evidence="7 8">
    <name type="scientific">Cafeteria roenbergensis</name>
    <name type="common">Marine flagellate</name>
    <dbReference type="NCBI Taxonomy" id="33653"/>
    <lineage>
        <taxon>Eukaryota</taxon>
        <taxon>Sar</taxon>
        <taxon>Stramenopiles</taxon>
        <taxon>Bigyra</taxon>
        <taxon>Opalozoa</taxon>
        <taxon>Bicosoecida</taxon>
        <taxon>Cafeteriaceae</taxon>
        <taxon>Cafeteria</taxon>
    </lineage>
</organism>
<accession>A0A5A8CZ17</accession>
<dbReference type="PANTHER" id="PTHR47968">
    <property type="entry name" value="CENTROMERE PROTEIN E"/>
    <property type="match status" value="1"/>
</dbReference>
<keyword evidence="4" id="KW-0493">Microtubule</keyword>
<gene>
    <name evidence="7" type="ORF">FNF31_05599</name>
</gene>
<feature type="compositionally biased region" description="Low complexity" evidence="5">
    <location>
        <begin position="303"/>
        <end position="314"/>
    </location>
</feature>
<evidence type="ECO:0000256" key="2">
    <source>
        <dbReference type="ARBA" id="ARBA00022840"/>
    </source>
</evidence>
<feature type="domain" description="Kinesin motor" evidence="6">
    <location>
        <begin position="5"/>
        <end position="383"/>
    </location>
</feature>
<dbReference type="SUPFAM" id="SSF52540">
    <property type="entry name" value="P-loop containing nucleoside triphosphate hydrolases"/>
    <property type="match status" value="1"/>
</dbReference>
<dbReference type="Gene3D" id="3.40.850.10">
    <property type="entry name" value="Kinesin motor domain"/>
    <property type="match status" value="1"/>
</dbReference>
<feature type="compositionally biased region" description="Gly residues" evidence="5">
    <location>
        <begin position="315"/>
        <end position="335"/>
    </location>
</feature>
<keyword evidence="1 3" id="KW-0547">Nucleotide-binding</keyword>
<dbReference type="PROSITE" id="PS00411">
    <property type="entry name" value="KINESIN_MOTOR_1"/>
    <property type="match status" value="1"/>
</dbReference>
<evidence type="ECO:0000256" key="3">
    <source>
        <dbReference type="PROSITE-ProRule" id="PRU00283"/>
    </source>
</evidence>
<evidence type="ECO:0000313" key="8">
    <source>
        <dbReference type="Proteomes" id="UP000325113"/>
    </source>
</evidence>
<protein>
    <recommendedName>
        <fullName evidence="4">Kinesin-like protein</fullName>
    </recommendedName>
</protein>
<keyword evidence="2 3" id="KW-0067">ATP-binding</keyword>
<dbReference type="GO" id="GO:0003777">
    <property type="term" value="F:microtubule motor activity"/>
    <property type="evidence" value="ECO:0007669"/>
    <property type="project" value="InterPro"/>
</dbReference>
<feature type="region of interest" description="Disordered" evidence="5">
    <location>
        <begin position="273"/>
        <end position="335"/>
    </location>
</feature>
<dbReference type="InterPro" id="IPR001752">
    <property type="entry name" value="Kinesin_motor_dom"/>
</dbReference>
<reference evidence="7 8" key="1">
    <citation type="submission" date="2019-07" db="EMBL/GenBank/DDBJ databases">
        <title>Genomes of Cafeteria roenbergensis.</title>
        <authorList>
            <person name="Fischer M.G."/>
            <person name="Hackl T."/>
            <person name="Roman M."/>
        </authorList>
    </citation>
    <scope>NUCLEOTIDE SEQUENCE [LARGE SCALE GENOMIC DNA]</scope>
    <source>
        <strain evidence="7 8">Cflag</strain>
    </source>
</reference>
<name>A0A5A8CZ17_CAFRO</name>
<evidence type="ECO:0000259" key="6">
    <source>
        <dbReference type="PROSITE" id="PS50067"/>
    </source>
</evidence>
<dbReference type="GO" id="GO:0008017">
    <property type="term" value="F:microtubule binding"/>
    <property type="evidence" value="ECO:0007669"/>
    <property type="project" value="InterPro"/>
</dbReference>
<evidence type="ECO:0000256" key="1">
    <source>
        <dbReference type="ARBA" id="ARBA00022741"/>
    </source>
</evidence>
<comment type="caution">
    <text evidence="7">The sequence shown here is derived from an EMBL/GenBank/DDBJ whole genome shotgun (WGS) entry which is preliminary data.</text>
</comment>
<keyword evidence="3 4" id="KW-0505">Motor protein</keyword>
<proteinExistence type="inferred from homology"/>
<feature type="binding site" evidence="3">
    <location>
        <begin position="111"/>
        <end position="118"/>
    </location>
    <ligand>
        <name>ATP</name>
        <dbReference type="ChEBI" id="CHEBI:30616"/>
    </ligand>
</feature>
<dbReference type="InterPro" id="IPR019821">
    <property type="entry name" value="Kinesin_motor_CS"/>
</dbReference>
<dbReference type="Pfam" id="PF00225">
    <property type="entry name" value="Kinesin"/>
    <property type="match status" value="1"/>
</dbReference>
<comment type="similarity">
    <text evidence="3 4">Belongs to the TRAFAC class myosin-kinesin ATPase superfamily. Kinesin family.</text>
</comment>
<dbReference type="PRINTS" id="PR00380">
    <property type="entry name" value="KINESINHEAVY"/>
</dbReference>
<dbReference type="InterPro" id="IPR027640">
    <property type="entry name" value="Kinesin-like_fam"/>
</dbReference>
<evidence type="ECO:0000313" key="7">
    <source>
        <dbReference type="EMBL" id="KAA0157959.1"/>
    </source>
</evidence>
<feature type="compositionally biased region" description="Gly residues" evidence="5">
    <location>
        <begin position="285"/>
        <end position="294"/>
    </location>
</feature>
<dbReference type="AlphaFoldDB" id="A0A5A8CZ17"/>